<proteinExistence type="predicted"/>
<feature type="domain" description="HTH arsR-type" evidence="4">
    <location>
        <begin position="7"/>
        <end position="101"/>
    </location>
</feature>
<keyword evidence="2" id="KW-0238">DNA-binding</keyword>
<gene>
    <name evidence="7" type="ORF">ENM30_00735</name>
    <name evidence="6" type="ORF">ENT82_03130</name>
    <name evidence="5" type="ORF">ENU43_03060</name>
</gene>
<dbReference type="AlphaFoldDB" id="A0A7C4E1Z8"/>
<evidence type="ECO:0000256" key="1">
    <source>
        <dbReference type="ARBA" id="ARBA00023015"/>
    </source>
</evidence>
<dbReference type="PRINTS" id="PR00778">
    <property type="entry name" value="HTHARSR"/>
</dbReference>
<evidence type="ECO:0000259" key="4">
    <source>
        <dbReference type="PROSITE" id="PS50987"/>
    </source>
</evidence>
<keyword evidence="1" id="KW-0805">Transcription regulation</keyword>
<dbReference type="PANTHER" id="PTHR43132:SF2">
    <property type="entry name" value="ARSENICAL RESISTANCE OPERON REPRESSOR ARSR-RELATED"/>
    <property type="match status" value="1"/>
</dbReference>
<dbReference type="InterPro" id="IPR036390">
    <property type="entry name" value="WH_DNA-bd_sf"/>
</dbReference>
<dbReference type="InterPro" id="IPR001845">
    <property type="entry name" value="HTH_ArsR_DNA-bd_dom"/>
</dbReference>
<dbReference type="Pfam" id="PF01022">
    <property type="entry name" value="HTH_5"/>
    <property type="match status" value="1"/>
</dbReference>
<dbReference type="CDD" id="cd00090">
    <property type="entry name" value="HTH_ARSR"/>
    <property type="match status" value="1"/>
</dbReference>
<evidence type="ECO:0000256" key="2">
    <source>
        <dbReference type="ARBA" id="ARBA00023125"/>
    </source>
</evidence>
<dbReference type="EMBL" id="DRXG01000010">
    <property type="protein sequence ID" value="HHN51818.1"/>
    <property type="molecule type" value="Genomic_DNA"/>
</dbReference>
<reference evidence="6" key="1">
    <citation type="journal article" date="2020" name="mSystems">
        <title>Genome- and Community-Level Interaction Insights into Carbon Utilization and Element Cycling Functions of Hydrothermarchaeota in Hydrothermal Sediment.</title>
        <authorList>
            <person name="Zhou Z."/>
            <person name="Liu Y."/>
            <person name="Xu W."/>
            <person name="Pan J."/>
            <person name="Luo Z.H."/>
            <person name="Li M."/>
        </authorList>
    </citation>
    <scope>NUCLEOTIDE SEQUENCE [LARGE SCALE GENOMIC DNA]</scope>
    <source>
        <strain evidence="7">SpSt-1073</strain>
        <strain evidence="6">SpSt-613</strain>
        <strain evidence="5">SpSt-669</strain>
    </source>
</reference>
<name>A0A7C4E1Z8_CALS0</name>
<evidence type="ECO:0000313" key="6">
    <source>
        <dbReference type="EMBL" id="HGN90106.1"/>
    </source>
</evidence>
<evidence type="ECO:0000313" key="5">
    <source>
        <dbReference type="EMBL" id="HGL40628.1"/>
    </source>
</evidence>
<protein>
    <submittedName>
        <fullName evidence="6">Transcriptional regulator</fullName>
    </submittedName>
</protein>
<keyword evidence="3" id="KW-0804">Transcription</keyword>
<dbReference type="GO" id="GO:0003700">
    <property type="term" value="F:DNA-binding transcription factor activity"/>
    <property type="evidence" value="ECO:0007669"/>
    <property type="project" value="InterPro"/>
</dbReference>
<dbReference type="InterPro" id="IPR011991">
    <property type="entry name" value="ArsR-like_HTH"/>
</dbReference>
<dbReference type="InterPro" id="IPR036388">
    <property type="entry name" value="WH-like_DNA-bd_sf"/>
</dbReference>
<evidence type="ECO:0000256" key="3">
    <source>
        <dbReference type="ARBA" id="ARBA00023163"/>
    </source>
</evidence>
<evidence type="ECO:0000313" key="7">
    <source>
        <dbReference type="EMBL" id="HHN51818.1"/>
    </source>
</evidence>
<dbReference type="SUPFAM" id="SSF46785">
    <property type="entry name" value="Winged helix' DNA-binding domain"/>
    <property type="match status" value="1"/>
</dbReference>
<dbReference type="EMBL" id="DTCM01000036">
    <property type="protein sequence ID" value="HGL40628.1"/>
    <property type="molecule type" value="Genomic_DNA"/>
</dbReference>
<comment type="caution">
    <text evidence="6">The sequence shown here is derived from an EMBL/GenBank/DDBJ whole genome shotgun (WGS) entry which is preliminary data.</text>
</comment>
<accession>A0A7C4E1Z8</accession>
<organism evidence="6">
    <name type="scientific">Caldiarchaeum subterraneum</name>
    <dbReference type="NCBI Taxonomy" id="311458"/>
    <lineage>
        <taxon>Archaea</taxon>
        <taxon>Nitrososphaerota</taxon>
        <taxon>Candidatus Caldarchaeales</taxon>
        <taxon>Candidatus Caldarchaeaceae</taxon>
        <taxon>Candidatus Caldarchaeum</taxon>
    </lineage>
</organism>
<dbReference type="Gene3D" id="1.10.10.10">
    <property type="entry name" value="Winged helix-like DNA-binding domain superfamily/Winged helix DNA-binding domain"/>
    <property type="match status" value="1"/>
</dbReference>
<dbReference type="NCBIfam" id="NF033788">
    <property type="entry name" value="HTH_metalloreg"/>
    <property type="match status" value="1"/>
</dbReference>
<dbReference type="PANTHER" id="PTHR43132">
    <property type="entry name" value="ARSENICAL RESISTANCE OPERON REPRESSOR ARSR-RELATED"/>
    <property type="match status" value="1"/>
</dbReference>
<dbReference type="InterPro" id="IPR051011">
    <property type="entry name" value="Metal_resp_trans_reg"/>
</dbReference>
<sequence>MTLATTLSEDFYNTLAEFCKAQAHPKRLMILHILAEGEKSVSELVEQLAINQSTVSQHLAFMKRTGVVKSRRVGNTVYYSLTDPRIAEACSIISQVVRERLATKK</sequence>
<dbReference type="EMBL" id="DTAD01000033">
    <property type="protein sequence ID" value="HGN90106.1"/>
    <property type="molecule type" value="Genomic_DNA"/>
</dbReference>
<dbReference type="GO" id="GO:0003677">
    <property type="term" value="F:DNA binding"/>
    <property type="evidence" value="ECO:0007669"/>
    <property type="project" value="UniProtKB-KW"/>
</dbReference>
<dbReference type="SMART" id="SM00418">
    <property type="entry name" value="HTH_ARSR"/>
    <property type="match status" value="1"/>
</dbReference>
<dbReference type="PROSITE" id="PS50987">
    <property type="entry name" value="HTH_ARSR_2"/>
    <property type="match status" value="1"/>
</dbReference>